<proteinExistence type="predicted"/>
<organism evidence="1 2">
    <name type="scientific">Trametes pubescens</name>
    <name type="common">White-rot fungus</name>
    <dbReference type="NCBI Taxonomy" id="154538"/>
    <lineage>
        <taxon>Eukaryota</taxon>
        <taxon>Fungi</taxon>
        <taxon>Dikarya</taxon>
        <taxon>Basidiomycota</taxon>
        <taxon>Agaricomycotina</taxon>
        <taxon>Agaricomycetes</taxon>
        <taxon>Polyporales</taxon>
        <taxon>Polyporaceae</taxon>
        <taxon>Trametes</taxon>
    </lineage>
</organism>
<dbReference type="Proteomes" id="UP000184267">
    <property type="component" value="Unassembled WGS sequence"/>
</dbReference>
<dbReference type="OrthoDB" id="2750517at2759"/>
<accession>A0A1M2W635</accession>
<dbReference type="InterPro" id="IPR036047">
    <property type="entry name" value="F-box-like_dom_sf"/>
</dbReference>
<dbReference type="EMBL" id="MNAD01000184">
    <property type="protein sequence ID" value="OJT15325.1"/>
    <property type="molecule type" value="Genomic_DNA"/>
</dbReference>
<evidence type="ECO:0000313" key="1">
    <source>
        <dbReference type="EMBL" id="OJT15325.1"/>
    </source>
</evidence>
<name>A0A1M2W635_TRAPU</name>
<evidence type="ECO:0008006" key="3">
    <source>
        <dbReference type="Google" id="ProtNLM"/>
    </source>
</evidence>
<dbReference type="AlphaFoldDB" id="A0A1M2W635"/>
<comment type="caution">
    <text evidence="1">The sequence shown here is derived from an EMBL/GenBank/DDBJ whole genome shotgun (WGS) entry which is preliminary data.</text>
</comment>
<sequence>MSIFSMPQEIHSEILAGLGRTDLTNCATVCQAWARDSQRHLCAYPIIKNAHSAQAFRAFLQNSPESRRHVKQLWLRADGSNRNKATVDPWMNRALVNLAPLLPNLRGLRLQNWGPVVAGSEVIAALRSFKQVTHLDLHAPVFHSSTDLADFVFALPQLSSLRLQSVTWESGMPEGPLDRREYRGRPLPLTKLELCGMRPDYAETFFLWFERHECRPVELVALHIFASNLPNLFRYLSFVGERLEAFTFLPLFSVPAEITFEMCLDREGAALTTNLWDYITDVLRSSWFDTLRRVVFVHEPIKDEPIHHNNTFFLPDGESAFIWRFVELEGPDRPNLRVEARNAPVLDLGVYKEDSE</sequence>
<reference evidence="1 2" key="1">
    <citation type="submission" date="2016-10" db="EMBL/GenBank/DDBJ databases">
        <title>Genome sequence of the basidiomycete white-rot fungus Trametes pubescens.</title>
        <authorList>
            <person name="Makela M.R."/>
            <person name="Granchi Z."/>
            <person name="Peng M."/>
            <person name="De Vries R.P."/>
            <person name="Grigoriev I."/>
            <person name="Riley R."/>
            <person name="Hilden K."/>
        </authorList>
    </citation>
    <scope>NUCLEOTIDE SEQUENCE [LARGE SCALE GENOMIC DNA]</scope>
    <source>
        <strain evidence="1 2">FBCC735</strain>
    </source>
</reference>
<protein>
    <recommendedName>
        <fullName evidence="3">F-box domain-containing protein</fullName>
    </recommendedName>
</protein>
<evidence type="ECO:0000313" key="2">
    <source>
        <dbReference type="Proteomes" id="UP000184267"/>
    </source>
</evidence>
<dbReference type="OMA" id="FERHECR"/>
<dbReference type="SUPFAM" id="SSF81383">
    <property type="entry name" value="F-box domain"/>
    <property type="match status" value="1"/>
</dbReference>
<gene>
    <name evidence="1" type="ORF">TRAPUB_8121</name>
</gene>
<keyword evidence="2" id="KW-1185">Reference proteome</keyword>